<dbReference type="Gramene" id="OMERI09G00020.1">
    <property type="protein sequence ID" value="OMERI09G00020.1"/>
    <property type="gene ID" value="OMERI09G00020"/>
</dbReference>
<dbReference type="Proteomes" id="UP000008021">
    <property type="component" value="Chromosome 9"/>
</dbReference>
<dbReference type="EnsemblPlants" id="OMERI09G00020.1">
    <property type="protein sequence ID" value="OMERI09G00020.1"/>
    <property type="gene ID" value="OMERI09G00020"/>
</dbReference>
<accession>A0A0E0EP92</accession>
<reference evidence="1" key="1">
    <citation type="submission" date="2015-04" db="UniProtKB">
        <authorList>
            <consortium name="EnsemblPlants"/>
        </authorList>
    </citation>
    <scope>IDENTIFICATION</scope>
</reference>
<reference evidence="1" key="2">
    <citation type="submission" date="2018-05" db="EMBL/GenBank/DDBJ databases">
        <title>OmerRS3 (Oryza meridionalis Reference Sequence Version 3).</title>
        <authorList>
            <person name="Zhang J."/>
            <person name="Kudrna D."/>
            <person name="Lee S."/>
            <person name="Talag J."/>
            <person name="Welchert J."/>
            <person name="Wing R.A."/>
        </authorList>
    </citation>
    <scope>NUCLEOTIDE SEQUENCE [LARGE SCALE GENOMIC DNA]</scope>
    <source>
        <strain evidence="1">cv. OR44</strain>
    </source>
</reference>
<keyword evidence="2" id="KW-1185">Reference proteome</keyword>
<evidence type="ECO:0000313" key="1">
    <source>
        <dbReference type="EnsemblPlants" id="OMERI09G00020.1"/>
    </source>
</evidence>
<name>A0A0E0EP92_9ORYZ</name>
<sequence length="69" mass="7965">MTARREFIMKTLGKVGYQWAVGQRKEMDRAMVKVRKEGLAATQGNKLYRGTGAGHHVPWIPWHGRMRNN</sequence>
<dbReference type="AlphaFoldDB" id="A0A0E0EP92"/>
<evidence type="ECO:0000313" key="2">
    <source>
        <dbReference type="Proteomes" id="UP000008021"/>
    </source>
</evidence>
<organism evidence="1">
    <name type="scientific">Oryza meridionalis</name>
    <dbReference type="NCBI Taxonomy" id="40149"/>
    <lineage>
        <taxon>Eukaryota</taxon>
        <taxon>Viridiplantae</taxon>
        <taxon>Streptophyta</taxon>
        <taxon>Embryophyta</taxon>
        <taxon>Tracheophyta</taxon>
        <taxon>Spermatophyta</taxon>
        <taxon>Magnoliopsida</taxon>
        <taxon>Liliopsida</taxon>
        <taxon>Poales</taxon>
        <taxon>Poaceae</taxon>
        <taxon>BOP clade</taxon>
        <taxon>Oryzoideae</taxon>
        <taxon>Oryzeae</taxon>
        <taxon>Oryzinae</taxon>
        <taxon>Oryza</taxon>
    </lineage>
</organism>
<dbReference type="HOGENOM" id="CLU_2780170_0_0_1"/>
<protein>
    <submittedName>
        <fullName evidence="1">Uncharacterized protein</fullName>
    </submittedName>
</protein>
<proteinExistence type="predicted"/>